<accession>A0ABY6DLT7</accession>
<evidence type="ECO:0000256" key="3">
    <source>
        <dbReference type="ARBA" id="ARBA00022448"/>
    </source>
</evidence>
<keyword evidence="7" id="KW-0998">Cell outer membrane</keyword>
<dbReference type="EMBL" id="CP106753">
    <property type="protein sequence ID" value="UXY15304.1"/>
    <property type="molecule type" value="Genomic_DNA"/>
</dbReference>
<dbReference type="PROSITE" id="PS51257">
    <property type="entry name" value="PROKAR_LIPOPROTEIN"/>
    <property type="match status" value="1"/>
</dbReference>
<evidence type="ECO:0000313" key="10">
    <source>
        <dbReference type="Proteomes" id="UP001061302"/>
    </source>
</evidence>
<proteinExistence type="inferred from homology"/>
<evidence type="ECO:0000256" key="7">
    <source>
        <dbReference type="ARBA" id="ARBA00023237"/>
    </source>
</evidence>
<gene>
    <name evidence="9" type="ORF">N8I74_18625</name>
</gene>
<organism evidence="9 10">
    <name type="scientific">Chitiniphilus purpureus</name>
    <dbReference type="NCBI Taxonomy" id="2981137"/>
    <lineage>
        <taxon>Bacteria</taxon>
        <taxon>Pseudomonadati</taxon>
        <taxon>Pseudomonadota</taxon>
        <taxon>Betaproteobacteria</taxon>
        <taxon>Neisseriales</taxon>
        <taxon>Chitinibacteraceae</taxon>
        <taxon>Chitiniphilus</taxon>
    </lineage>
</organism>
<dbReference type="RefSeq" id="WP_263124710.1">
    <property type="nucleotide sequence ID" value="NZ_CP106753.1"/>
</dbReference>
<evidence type="ECO:0000256" key="5">
    <source>
        <dbReference type="ARBA" id="ARBA00022692"/>
    </source>
</evidence>
<dbReference type="Gene3D" id="1.20.1600.10">
    <property type="entry name" value="Outer membrane efflux proteins (OEP)"/>
    <property type="match status" value="1"/>
</dbReference>
<evidence type="ECO:0000256" key="2">
    <source>
        <dbReference type="ARBA" id="ARBA00007613"/>
    </source>
</evidence>
<keyword evidence="6" id="KW-0472">Membrane</keyword>
<sequence length="501" mass="56798">MDITTRLHLTPIAALLAALLGGCAVQPQAIPVQERQADLARQRTAMFAEQEPLSGAITLEDAMARALKYNLDHRLKLMEEALAQRQLDLARWDLLPRLTAEAGYFWRSNELASSSRDYATGEQSLVPSTSSDRTHETADLTLSWNVLDFGVSYYAAQQQADRVLVLRERRRKVIHLMMQQVRQAYWQAVGAQQLETKVEPILKLTQQALDDSRRIEQEKLQAPLDTLNYQRQLLDILRQLEAVRDELAQAKPRLASIMNVPPGSPYTLTQPEGFATPRLPIAPEAMEETALVHRPELVEAGYNERIGLWETRKAMAKLLPGLNIELGVNYDSDSYLVHQSWRDLGLRVSWNLLNLLNYKNIRGSAQAQYEVAQQQHLALNMAVLTQVHVAYRDYLGRKRQFELSNDMNEVDQRILTHTRNAAKADAQGKLNEIRAQASAVMSELRLYQTYGALQNAYGQMLATLGLDPLPDEVRAHDLGTLREAIVEREKQLVEVDAEPRR</sequence>
<dbReference type="PANTHER" id="PTHR30026:SF20">
    <property type="entry name" value="OUTER MEMBRANE PROTEIN TOLC"/>
    <property type="match status" value="1"/>
</dbReference>
<reference evidence="9" key="1">
    <citation type="submission" date="2022-10" db="EMBL/GenBank/DDBJ databases">
        <title>Chitiniphilus purpureus sp. nov., a novel chitin-degrading bacterium isolated from crawfish pond sediment.</title>
        <authorList>
            <person name="Li K."/>
        </authorList>
    </citation>
    <scope>NUCLEOTIDE SEQUENCE</scope>
    <source>
        <strain evidence="9">CD1</strain>
    </source>
</reference>
<name>A0ABY6DLT7_9NEIS</name>
<dbReference type="SUPFAM" id="SSF56954">
    <property type="entry name" value="Outer membrane efflux proteins (OEP)"/>
    <property type="match status" value="1"/>
</dbReference>
<evidence type="ECO:0000256" key="6">
    <source>
        <dbReference type="ARBA" id="ARBA00023136"/>
    </source>
</evidence>
<feature type="signal peptide" evidence="8">
    <location>
        <begin position="1"/>
        <end position="29"/>
    </location>
</feature>
<dbReference type="InterPro" id="IPR051906">
    <property type="entry name" value="TolC-like"/>
</dbReference>
<keyword evidence="4" id="KW-1134">Transmembrane beta strand</keyword>
<feature type="chain" id="PRO_5045897266" evidence="8">
    <location>
        <begin position="30"/>
        <end position="501"/>
    </location>
</feature>
<keyword evidence="8" id="KW-0732">Signal</keyword>
<keyword evidence="5" id="KW-0812">Transmembrane</keyword>
<evidence type="ECO:0000313" key="9">
    <source>
        <dbReference type="EMBL" id="UXY15304.1"/>
    </source>
</evidence>
<dbReference type="InterPro" id="IPR003423">
    <property type="entry name" value="OMP_efflux"/>
</dbReference>
<comment type="similarity">
    <text evidence="2">Belongs to the outer membrane factor (OMF) (TC 1.B.17) family.</text>
</comment>
<protein>
    <submittedName>
        <fullName evidence="9">TolC family protein</fullName>
    </submittedName>
</protein>
<comment type="subcellular location">
    <subcellularLocation>
        <location evidence="1">Cell outer membrane</location>
    </subcellularLocation>
</comment>
<dbReference type="Pfam" id="PF02321">
    <property type="entry name" value="OEP"/>
    <property type="match status" value="1"/>
</dbReference>
<keyword evidence="10" id="KW-1185">Reference proteome</keyword>
<evidence type="ECO:0000256" key="8">
    <source>
        <dbReference type="SAM" id="SignalP"/>
    </source>
</evidence>
<evidence type="ECO:0000256" key="4">
    <source>
        <dbReference type="ARBA" id="ARBA00022452"/>
    </source>
</evidence>
<dbReference type="PANTHER" id="PTHR30026">
    <property type="entry name" value="OUTER MEMBRANE PROTEIN TOLC"/>
    <property type="match status" value="1"/>
</dbReference>
<keyword evidence="3" id="KW-0813">Transport</keyword>
<evidence type="ECO:0000256" key="1">
    <source>
        <dbReference type="ARBA" id="ARBA00004442"/>
    </source>
</evidence>
<dbReference type="Proteomes" id="UP001061302">
    <property type="component" value="Chromosome"/>
</dbReference>